<dbReference type="AlphaFoldDB" id="E4XCK7"/>
<dbReference type="EMBL" id="FN653036">
    <property type="protein sequence ID" value="CBY09332.1"/>
    <property type="molecule type" value="Genomic_DNA"/>
</dbReference>
<evidence type="ECO:0000313" key="3">
    <source>
        <dbReference type="Proteomes" id="UP000001307"/>
    </source>
</evidence>
<sequence>MTKEKEAMEVQLGESGEEVKLAIVEEASPANAAAQQAISELARAKTPLEQLVERIDLLEQRGKIQCIYSCTLCPSSFVERIEELEERSNGFNPAYPLSVTDARQIQISLTESIKLSLGHEAFVVFKLVRYNISAKWNDLSYVQASVQKIGSESPLYKEFSDTYKHLHRMAGELDEPLQYCVSQRDGSIIAAKRCYNNIFYILLNNMKQKVAKSLAELTTLVAEIHSDLTVLFGEQLTGTLRLAEWLQVARNTSEECFRKHKALSTLRRFYPFENEIDRTFYVEWGLESIDKALKSDVGMWEEEESPAPVQKKAAPKISQSYFKLRQ</sequence>
<feature type="compositionally biased region" description="Polar residues" evidence="1">
    <location>
        <begin position="317"/>
        <end position="326"/>
    </location>
</feature>
<accession>E4XCK7</accession>
<feature type="region of interest" description="Disordered" evidence="1">
    <location>
        <begin position="303"/>
        <end position="326"/>
    </location>
</feature>
<dbReference type="InParanoid" id="E4XCK7"/>
<organism evidence="2">
    <name type="scientific">Oikopleura dioica</name>
    <name type="common">Tunicate</name>
    <dbReference type="NCBI Taxonomy" id="34765"/>
    <lineage>
        <taxon>Eukaryota</taxon>
        <taxon>Metazoa</taxon>
        <taxon>Chordata</taxon>
        <taxon>Tunicata</taxon>
        <taxon>Appendicularia</taxon>
        <taxon>Copelata</taxon>
        <taxon>Oikopleuridae</taxon>
        <taxon>Oikopleura</taxon>
    </lineage>
</organism>
<protein>
    <submittedName>
        <fullName evidence="2">Uncharacterized protein</fullName>
    </submittedName>
</protein>
<gene>
    <name evidence="2" type="ORF">GSOID_T00007879001</name>
</gene>
<dbReference type="Proteomes" id="UP000001307">
    <property type="component" value="Unassembled WGS sequence"/>
</dbReference>
<reference evidence="2" key="1">
    <citation type="journal article" date="2010" name="Science">
        <title>Plasticity of animal genome architecture unmasked by rapid evolution of a pelagic tunicate.</title>
        <authorList>
            <person name="Denoeud F."/>
            <person name="Henriet S."/>
            <person name="Mungpakdee S."/>
            <person name="Aury J.M."/>
            <person name="Da Silva C."/>
            <person name="Brinkmann H."/>
            <person name="Mikhaleva J."/>
            <person name="Olsen L.C."/>
            <person name="Jubin C."/>
            <person name="Canestro C."/>
            <person name="Bouquet J.M."/>
            <person name="Danks G."/>
            <person name="Poulain J."/>
            <person name="Campsteijn C."/>
            <person name="Adamski M."/>
            <person name="Cross I."/>
            <person name="Yadetie F."/>
            <person name="Muffato M."/>
            <person name="Louis A."/>
            <person name="Butcher S."/>
            <person name="Tsagkogeorga G."/>
            <person name="Konrad A."/>
            <person name="Singh S."/>
            <person name="Jensen M.F."/>
            <person name="Cong E.H."/>
            <person name="Eikeseth-Otteraa H."/>
            <person name="Noel B."/>
            <person name="Anthouard V."/>
            <person name="Porcel B.M."/>
            <person name="Kachouri-Lafond R."/>
            <person name="Nishino A."/>
            <person name="Ugolini M."/>
            <person name="Chourrout P."/>
            <person name="Nishida H."/>
            <person name="Aasland R."/>
            <person name="Huzurbazar S."/>
            <person name="Westhof E."/>
            <person name="Delsuc F."/>
            <person name="Lehrach H."/>
            <person name="Reinhardt R."/>
            <person name="Weissenbach J."/>
            <person name="Roy S.W."/>
            <person name="Artiguenave F."/>
            <person name="Postlethwait J.H."/>
            <person name="Manak J.R."/>
            <person name="Thompson E.M."/>
            <person name="Jaillon O."/>
            <person name="Du Pasquier L."/>
            <person name="Boudinot P."/>
            <person name="Liberles D.A."/>
            <person name="Volff J.N."/>
            <person name="Philippe H."/>
            <person name="Lenhard B."/>
            <person name="Roest Crollius H."/>
            <person name="Wincker P."/>
            <person name="Chourrout D."/>
        </authorList>
    </citation>
    <scope>NUCLEOTIDE SEQUENCE [LARGE SCALE GENOMIC DNA]</scope>
</reference>
<keyword evidence="3" id="KW-1185">Reference proteome</keyword>
<evidence type="ECO:0000256" key="1">
    <source>
        <dbReference type="SAM" id="MobiDB-lite"/>
    </source>
</evidence>
<name>E4XCK7_OIKDI</name>
<evidence type="ECO:0000313" key="2">
    <source>
        <dbReference type="EMBL" id="CBY09332.1"/>
    </source>
</evidence>
<proteinExistence type="predicted"/>